<evidence type="ECO:0008006" key="5">
    <source>
        <dbReference type="Google" id="ProtNLM"/>
    </source>
</evidence>
<evidence type="ECO:0000256" key="2">
    <source>
        <dbReference type="SAM" id="Phobius"/>
    </source>
</evidence>
<feature type="transmembrane region" description="Helical" evidence="2">
    <location>
        <begin position="240"/>
        <end position="259"/>
    </location>
</feature>
<protein>
    <recommendedName>
        <fullName evidence="5">4-amino-4-deoxy-L-arabinose transferase</fullName>
    </recommendedName>
</protein>
<dbReference type="Proteomes" id="UP000319769">
    <property type="component" value="Unassembled WGS sequence"/>
</dbReference>
<evidence type="ECO:0000256" key="1">
    <source>
        <dbReference type="SAM" id="MobiDB-lite"/>
    </source>
</evidence>
<feature type="transmembrane region" description="Helical" evidence="2">
    <location>
        <begin position="362"/>
        <end position="381"/>
    </location>
</feature>
<keyword evidence="4" id="KW-1185">Reference proteome</keyword>
<keyword evidence="2" id="KW-1133">Transmembrane helix</keyword>
<feature type="transmembrane region" description="Helical" evidence="2">
    <location>
        <begin position="167"/>
        <end position="185"/>
    </location>
</feature>
<comment type="caution">
    <text evidence="3">The sequence shown here is derived from an EMBL/GenBank/DDBJ whole genome shotgun (WGS) entry which is preliminary data.</text>
</comment>
<feature type="transmembrane region" description="Helical" evidence="2">
    <location>
        <begin position="393"/>
        <end position="415"/>
    </location>
</feature>
<evidence type="ECO:0000313" key="3">
    <source>
        <dbReference type="EMBL" id="KAA9155792.1"/>
    </source>
</evidence>
<feature type="transmembrane region" description="Helical" evidence="2">
    <location>
        <begin position="95"/>
        <end position="128"/>
    </location>
</feature>
<dbReference type="AlphaFoldDB" id="A0A5N0UY44"/>
<feature type="transmembrane region" description="Helical" evidence="2">
    <location>
        <begin position="334"/>
        <end position="356"/>
    </location>
</feature>
<organism evidence="3 4">
    <name type="scientific">Amycolatopsis acidicola</name>
    <dbReference type="NCBI Taxonomy" id="2596893"/>
    <lineage>
        <taxon>Bacteria</taxon>
        <taxon>Bacillati</taxon>
        <taxon>Actinomycetota</taxon>
        <taxon>Actinomycetes</taxon>
        <taxon>Pseudonocardiales</taxon>
        <taxon>Pseudonocardiaceae</taxon>
        <taxon>Amycolatopsis</taxon>
    </lineage>
</organism>
<dbReference type="OrthoDB" id="3563487at2"/>
<dbReference type="EMBL" id="VMNW02000054">
    <property type="protein sequence ID" value="KAA9155792.1"/>
    <property type="molecule type" value="Genomic_DNA"/>
</dbReference>
<keyword evidence="2" id="KW-0472">Membrane</keyword>
<accession>A0A5N0UY44</accession>
<feature type="region of interest" description="Disordered" evidence="1">
    <location>
        <begin position="1"/>
        <end position="25"/>
    </location>
</feature>
<reference evidence="3" key="1">
    <citation type="submission" date="2019-09" db="EMBL/GenBank/DDBJ databases">
        <authorList>
            <person name="Teo W.F.A."/>
            <person name="Duangmal K."/>
        </authorList>
    </citation>
    <scope>NUCLEOTIDE SEQUENCE [LARGE SCALE GENOMIC DNA]</scope>
    <source>
        <strain evidence="3">K81G1</strain>
    </source>
</reference>
<sequence length="708" mass="75922">MTELVDTSREGAGLPEPAPEEPERRRRRNPAWWIAGVALVLGFGFVAASMLWNSGKLFAPLDDVYIHLQYGSQLGAGHFFEFNTGDGVSAGASSMLYAFVLGAAYVIGAHGTLLLAFAVGFNICCFAAASALTTLLATRLIGRAAGTWTGLLIAVSGPLLWGSASGMEVGMVMLLVTGLLLTFVTEQTAARFRFTPAVAALLAIARPEGLIFAGVITLAVLWTLWTHRSLSGVPTMLRRALWSLLPGVVGAGQLLFYRLATGTASANGVQAKSLLHDTPVFYLGTFVDRTVATLRGLAGIFLGFTGQDFVFPGALLIAAVGIGFLLLPRANRPLIIAMTAGLACAVVSLSTLDTALNHELRYFQPFFPLFFLFVVAGVAGLSRTLQKPRYRRFALHGALAVVLTFSLVALPTWGVRFSRDGAAIRDTDISYGVWINGHLPADAVVAVKDVGAVTYFSDRYVVDLLGLGTNGFAEPVSNGIGSLYETLRHLPAERRPDYFATYDTGPGPSMAPLRDVGLVSNTPVGSFTTKTPPDIGGILAVPFRQFTVAEADWSLVGNADAAPVSGAVRDYLNVAYLDDERDHDYRYVPGQTGMQPWSVVSRDGDVIDAGRLIVGGETFTFRNLEPGKPATITARAAIRGIPDMTVVVDGKEAGTWIRGETDGTWQTDSFTIPAELITSPEAHVELRQPRPLMNPYPDYTSYAYWVTQ</sequence>
<feature type="transmembrane region" description="Helical" evidence="2">
    <location>
        <begin position="309"/>
        <end position="327"/>
    </location>
</feature>
<keyword evidence="2" id="KW-0812">Transmembrane</keyword>
<name>A0A5N0UY44_9PSEU</name>
<proteinExistence type="predicted"/>
<feature type="transmembrane region" description="Helical" evidence="2">
    <location>
        <begin position="31"/>
        <end position="52"/>
    </location>
</feature>
<dbReference type="RefSeq" id="WP_144757485.1">
    <property type="nucleotide sequence ID" value="NZ_VMNW02000054.1"/>
</dbReference>
<feature type="transmembrane region" description="Helical" evidence="2">
    <location>
        <begin position="197"/>
        <end position="225"/>
    </location>
</feature>
<evidence type="ECO:0000313" key="4">
    <source>
        <dbReference type="Proteomes" id="UP000319769"/>
    </source>
</evidence>
<gene>
    <name evidence="3" type="ORF">FPZ12_029090</name>
</gene>
<feature type="transmembrane region" description="Helical" evidence="2">
    <location>
        <begin position="140"/>
        <end position="161"/>
    </location>
</feature>